<keyword evidence="1" id="KW-0805">Transcription regulation</keyword>
<evidence type="ECO:0000256" key="1">
    <source>
        <dbReference type="ARBA" id="ARBA00023015"/>
    </source>
</evidence>
<name>A0A1J0VXG3_9NOCA</name>
<dbReference type="InterPro" id="IPR046532">
    <property type="entry name" value="DUF6597"/>
</dbReference>
<evidence type="ECO:0000256" key="3">
    <source>
        <dbReference type="ARBA" id="ARBA00023163"/>
    </source>
</evidence>
<protein>
    <submittedName>
        <fullName evidence="5">AraC family transcriptional regulator</fullName>
    </submittedName>
</protein>
<evidence type="ECO:0000313" key="6">
    <source>
        <dbReference type="Proteomes" id="UP000183810"/>
    </source>
</evidence>
<dbReference type="SUPFAM" id="SSF46689">
    <property type="entry name" value="Homeodomain-like"/>
    <property type="match status" value="1"/>
</dbReference>
<dbReference type="GO" id="GO:0003700">
    <property type="term" value="F:DNA-binding transcription factor activity"/>
    <property type="evidence" value="ECO:0007669"/>
    <property type="project" value="InterPro"/>
</dbReference>
<keyword evidence="6" id="KW-1185">Reference proteome</keyword>
<dbReference type="PANTHER" id="PTHR46796:SF15">
    <property type="entry name" value="BLL1074 PROTEIN"/>
    <property type="match status" value="1"/>
</dbReference>
<proteinExistence type="predicted"/>
<dbReference type="Pfam" id="PF12833">
    <property type="entry name" value="HTH_18"/>
    <property type="match status" value="1"/>
</dbReference>
<dbReference type="Proteomes" id="UP000183810">
    <property type="component" value="Chromosome"/>
</dbReference>
<organism evidence="5 6">
    <name type="scientific">Nocardia mangyaensis</name>
    <dbReference type="NCBI Taxonomy" id="2213200"/>
    <lineage>
        <taxon>Bacteria</taxon>
        <taxon>Bacillati</taxon>
        <taxon>Actinomycetota</taxon>
        <taxon>Actinomycetes</taxon>
        <taxon>Mycobacteriales</taxon>
        <taxon>Nocardiaceae</taxon>
        <taxon>Nocardia</taxon>
    </lineage>
</organism>
<dbReference type="InterPro" id="IPR050204">
    <property type="entry name" value="AraC_XylS_family_regulators"/>
</dbReference>
<gene>
    <name evidence="5" type="ORF">BOX37_25670</name>
</gene>
<dbReference type="SMART" id="SM00342">
    <property type="entry name" value="HTH_ARAC"/>
    <property type="match status" value="1"/>
</dbReference>
<dbReference type="OrthoDB" id="2559672at2"/>
<feature type="domain" description="HTH araC/xylS-type" evidence="4">
    <location>
        <begin position="181"/>
        <end position="265"/>
    </location>
</feature>
<accession>A0A1J0VXG3</accession>
<evidence type="ECO:0000259" key="4">
    <source>
        <dbReference type="PROSITE" id="PS01124"/>
    </source>
</evidence>
<reference evidence="5" key="1">
    <citation type="submission" date="2016-11" db="EMBL/GenBank/DDBJ databases">
        <authorList>
            <person name="Jaros S."/>
            <person name="Januszkiewicz K."/>
            <person name="Wedrychowicz H."/>
        </authorList>
    </citation>
    <scope>NUCLEOTIDE SEQUENCE [LARGE SCALE GENOMIC DNA]</scope>
    <source>
        <strain evidence="5">Y48</strain>
    </source>
</reference>
<dbReference type="InterPro" id="IPR018060">
    <property type="entry name" value="HTH_AraC"/>
</dbReference>
<dbReference type="Pfam" id="PF20240">
    <property type="entry name" value="DUF6597"/>
    <property type="match status" value="1"/>
</dbReference>
<dbReference type="AlphaFoldDB" id="A0A1J0VXG3"/>
<evidence type="ECO:0000313" key="5">
    <source>
        <dbReference type="EMBL" id="APE36755.1"/>
    </source>
</evidence>
<dbReference type="EMBL" id="CP018082">
    <property type="protein sequence ID" value="APE36755.1"/>
    <property type="molecule type" value="Genomic_DNA"/>
</dbReference>
<dbReference type="GO" id="GO:0043565">
    <property type="term" value="F:sequence-specific DNA binding"/>
    <property type="evidence" value="ECO:0007669"/>
    <property type="project" value="InterPro"/>
</dbReference>
<sequence>MDATTEVVTAAPAPALAAFIDRYLGYRMVGYEPGLHRGLPSRHMTFIVAIGPTVDVVEHTDPRQSPDSFRCVLSGLQATPALISHNGFQEGVAIELTPLGSRVLFGMPASELWDLSIECSAAQATLGDQLANAVQSQSDWPSRFAACDRALLAAVRTESVTAPELTWAWRALVGTGGTCEITPLAERIGWSRQHLTRKFTAEFGASPKLAARIIRFERARRMLADVPSYVSIAQVAAACGYYDQAHLNRDFVELAGCAPTTWLAEEIPSVQDPAAPEARG</sequence>
<dbReference type="PROSITE" id="PS01124">
    <property type="entry name" value="HTH_ARAC_FAMILY_2"/>
    <property type="match status" value="1"/>
</dbReference>
<dbReference type="RefSeq" id="WP_071929938.1">
    <property type="nucleotide sequence ID" value="NZ_CP018082.1"/>
</dbReference>
<dbReference type="KEGG" id="nsl:BOX37_25670"/>
<keyword evidence="3" id="KW-0804">Transcription</keyword>
<keyword evidence="2" id="KW-0238">DNA-binding</keyword>
<dbReference type="InterPro" id="IPR009057">
    <property type="entry name" value="Homeodomain-like_sf"/>
</dbReference>
<dbReference type="PANTHER" id="PTHR46796">
    <property type="entry name" value="HTH-TYPE TRANSCRIPTIONAL ACTIVATOR RHAS-RELATED"/>
    <property type="match status" value="1"/>
</dbReference>
<dbReference type="Gene3D" id="1.10.10.60">
    <property type="entry name" value="Homeodomain-like"/>
    <property type="match status" value="1"/>
</dbReference>
<evidence type="ECO:0000256" key="2">
    <source>
        <dbReference type="ARBA" id="ARBA00023125"/>
    </source>
</evidence>